<dbReference type="STRING" id="286727.SAMN02982917_6027"/>
<feature type="transmembrane region" description="Helical" evidence="6">
    <location>
        <begin position="21"/>
        <end position="43"/>
    </location>
</feature>
<evidence type="ECO:0000256" key="1">
    <source>
        <dbReference type="ARBA" id="ARBA00004370"/>
    </source>
</evidence>
<organism evidence="7 8">
    <name type="scientific">Azospirillum oryzae</name>
    <dbReference type="NCBI Taxonomy" id="286727"/>
    <lineage>
        <taxon>Bacteria</taxon>
        <taxon>Pseudomonadati</taxon>
        <taxon>Pseudomonadota</taxon>
        <taxon>Alphaproteobacteria</taxon>
        <taxon>Rhodospirillales</taxon>
        <taxon>Azospirillaceae</taxon>
        <taxon>Azospirillum</taxon>
    </lineage>
</organism>
<name>A0A1X7HIR1_9PROT</name>
<keyword evidence="3 6" id="KW-0812">Transmembrane</keyword>
<evidence type="ECO:0000256" key="4">
    <source>
        <dbReference type="ARBA" id="ARBA00022989"/>
    </source>
</evidence>
<reference evidence="7 8" key="1">
    <citation type="submission" date="2017-04" db="EMBL/GenBank/DDBJ databases">
        <authorList>
            <person name="Afonso C.L."/>
            <person name="Miller P.J."/>
            <person name="Scott M.A."/>
            <person name="Spackman E."/>
            <person name="Goraichik I."/>
            <person name="Dimitrov K.M."/>
            <person name="Suarez D.L."/>
            <person name="Swayne D.E."/>
        </authorList>
    </citation>
    <scope>NUCLEOTIDE SEQUENCE [LARGE SCALE GENOMIC DNA]</scope>
    <source>
        <strain evidence="7 8">A2P</strain>
    </source>
</reference>
<dbReference type="Pfam" id="PF02104">
    <property type="entry name" value="SURF1"/>
    <property type="match status" value="1"/>
</dbReference>
<evidence type="ECO:0000256" key="2">
    <source>
        <dbReference type="ARBA" id="ARBA00007165"/>
    </source>
</evidence>
<gene>
    <name evidence="7" type="ORF">SAMN02982917_6027</name>
</gene>
<comment type="similarity">
    <text evidence="2 6">Belongs to the SURF1 family.</text>
</comment>
<dbReference type="EMBL" id="FXAK01000008">
    <property type="protein sequence ID" value="SMF86678.1"/>
    <property type="molecule type" value="Genomic_DNA"/>
</dbReference>
<dbReference type="RefSeq" id="WP_085090907.1">
    <property type="nucleotide sequence ID" value="NZ_FXAK01000008.1"/>
</dbReference>
<accession>A0A1X7HIR1</accession>
<feature type="transmembrane region" description="Helical" evidence="6">
    <location>
        <begin position="226"/>
        <end position="247"/>
    </location>
</feature>
<comment type="subcellular location">
    <subcellularLocation>
        <location evidence="6">Cell membrane</location>
        <topology evidence="6">Multi-pass membrane protein</topology>
    </subcellularLocation>
    <subcellularLocation>
        <location evidence="1">Membrane</location>
    </subcellularLocation>
</comment>
<dbReference type="InterPro" id="IPR002994">
    <property type="entry name" value="Surf1/Shy1"/>
</dbReference>
<dbReference type="PROSITE" id="PS50895">
    <property type="entry name" value="SURF1"/>
    <property type="match status" value="1"/>
</dbReference>
<dbReference type="Proteomes" id="UP000192936">
    <property type="component" value="Unassembled WGS sequence"/>
</dbReference>
<dbReference type="OrthoDB" id="6079986at2"/>
<evidence type="ECO:0000313" key="7">
    <source>
        <dbReference type="EMBL" id="SMF86678.1"/>
    </source>
</evidence>
<dbReference type="PANTHER" id="PTHR23427:SF2">
    <property type="entry name" value="SURFEIT LOCUS PROTEIN 1"/>
    <property type="match status" value="1"/>
</dbReference>
<dbReference type="PANTHER" id="PTHR23427">
    <property type="entry name" value="SURFEIT LOCUS PROTEIN"/>
    <property type="match status" value="1"/>
</dbReference>
<dbReference type="GO" id="GO:0005886">
    <property type="term" value="C:plasma membrane"/>
    <property type="evidence" value="ECO:0007669"/>
    <property type="project" value="UniProtKB-SubCell"/>
</dbReference>
<keyword evidence="5 6" id="KW-0472">Membrane</keyword>
<dbReference type="CDD" id="cd06662">
    <property type="entry name" value="SURF1"/>
    <property type="match status" value="1"/>
</dbReference>
<evidence type="ECO:0000256" key="6">
    <source>
        <dbReference type="RuleBase" id="RU363076"/>
    </source>
</evidence>
<sequence>MTGLPSAPPAGGTKKRARPAWALALFGLLALAGVAGLTALGIWQLERRVWKLDLIERVDARIHASPVPAPGPEAWPSVSAASDEYRRVAVTGHLLNDRETLVQAVTDLGGGFWVMTPLVSDRGFTVLVNRGFVPPEKRDPATRAEGQPQGEVTVTGLLRLTEPKGGFLRSNDPAAGRWYSRDVAAIAAAKGLERVAPYFIDADGTRNPGGWPVGGLTVVSFPNSHLSYALTWFALDLMLIGAVLYVFRSEMRRRRA</sequence>
<evidence type="ECO:0000256" key="3">
    <source>
        <dbReference type="ARBA" id="ARBA00022692"/>
    </source>
</evidence>
<dbReference type="InterPro" id="IPR045214">
    <property type="entry name" value="Surf1/Surf4"/>
</dbReference>
<keyword evidence="4 6" id="KW-1133">Transmembrane helix</keyword>
<proteinExistence type="inferred from homology"/>
<keyword evidence="6" id="KW-1003">Cell membrane</keyword>
<protein>
    <recommendedName>
        <fullName evidence="6">SURF1-like protein</fullName>
    </recommendedName>
</protein>
<evidence type="ECO:0000313" key="8">
    <source>
        <dbReference type="Proteomes" id="UP000192936"/>
    </source>
</evidence>
<evidence type="ECO:0000256" key="5">
    <source>
        <dbReference type="ARBA" id="ARBA00023136"/>
    </source>
</evidence>
<dbReference type="AlphaFoldDB" id="A0A1X7HIR1"/>